<dbReference type="Pfam" id="PF09603">
    <property type="entry name" value="Fib_succ_major"/>
    <property type="match status" value="1"/>
</dbReference>
<evidence type="ECO:0000313" key="3">
    <source>
        <dbReference type="Proteomes" id="UP000231408"/>
    </source>
</evidence>
<organism evidence="2 3">
    <name type="scientific">Candidatus Falkowbacteria bacterium CG23_combo_of_CG06-09_8_20_14_all_41_10</name>
    <dbReference type="NCBI Taxonomy" id="1974571"/>
    <lineage>
        <taxon>Bacteria</taxon>
        <taxon>Candidatus Falkowiibacteriota</taxon>
    </lineage>
</organism>
<sequence length="310" mass="32964">VSAEKEYDLMVESFCGQQLVPYPGGPWNQTGEVKNQGGYYKTVLIGGQCWLGDNLNVPFITNIGVCYNNDNTYCEAEGRLYKASEAMANSVAPSTRGICPTGYHIPSQEEYATLVSFLGTNPGDDLRQNGDSGFEAFLAGSAEAGATSTIFYDRNSFSNFWSSTIGNTDGNIGNWYRTLNSGPSFGESQAVNDSKYYSLRCIQDKPCPSNCDNCNTVGICCTIDSWTPATNTKCGSFIQTSNCNTTQNASGTITCAAPKTCGGGGTAGVCGYIPSCTPNCINKDCGADGCGGSCGQCPWHWPNCNFGHCQ</sequence>
<evidence type="ECO:0000313" key="2">
    <source>
        <dbReference type="EMBL" id="PIP34642.1"/>
    </source>
</evidence>
<feature type="domain" description="Fibrobacter succinogenes major paralogous" evidence="1">
    <location>
        <begin position="43"/>
        <end position="203"/>
    </location>
</feature>
<dbReference type="InterPro" id="IPR011871">
    <property type="entry name" value="Fib_succ_major"/>
</dbReference>
<accession>A0A2G9ZNA7</accession>
<reference evidence="2 3" key="1">
    <citation type="submission" date="2017-09" db="EMBL/GenBank/DDBJ databases">
        <title>Depth-based differentiation of microbial function through sediment-hosted aquifers and enrichment of novel symbionts in the deep terrestrial subsurface.</title>
        <authorList>
            <person name="Probst A.J."/>
            <person name="Ladd B."/>
            <person name="Jarett J.K."/>
            <person name="Geller-Mcgrath D.E."/>
            <person name="Sieber C.M."/>
            <person name="Emerson J.B."/>
            <person name="Anantharaman K."/>
            <person name="Thomas B.C."/>
            <person name="Malmstrom R."/>
            <person name="Stieglmeier M."/>
            <person name="Klingl A."/>
            <person name="Woyke T."/>
            <person name="Ryan C.M."/>
            <person name="Banfield J.F."/>
        </authorList>
    </citation>
    <scope>NUCLEOTIDE SEQUENCE [LARGE SCALE GENOMIC DNA]</scope>
    <source>
        <strain evidence="2">CG23_combo_of_CG06-09_8_20_14_all_41_10</strain>
    </source>
</reference>
<evidence type="ECO:0000259" key="1">
    <source>
        <dbReference type="Pfam" id="PF09603"/>
    </source>
</evidence>
<gene>
    <name evidence="2" type="ORF">COX21_01825</name>
</gene>
<comment type="caution">
    <text evidence="2">The sequence shown here is derived from an EMBL/GenBank/DDBJ whole genome shotgun (WGS) entry which is preliminary data.</text>
</comment>
<dbReference type="Proteomes" id="UP000231408">
    <property type="component" value="Unassembled WGS sequence"/>
</dbReference>
<dbReference type="AlphaFoldDB" id="A0A2G9ZNA7"/>
<proteinExistence type="predicted"/>
<dbReference type="NCBIfam" id="TIGR02145">
    <property type="entry name" value="Fib_succ_major"/>
    <property type="match status" value="1"/>
</dbReference>
<protein>
    <recommendedName>
        <fullName evidence="1">Fibrobacter succinogenes major paralogous domain-containing protein</fullName>
    </recommendedName>
</protein>
<name>A0A2G9ZNA7_9BACT</name>
<feature type="non-terminal residue" evidence="2">
    <location>
        <position position="1"/>
    </location>
</feature>
<dbReference type="EMBL" id="PCSE01000055">
    <property type="protein sequence ID" value="PIP34642.1"/>
    <property type="molecule type" value="Genomic_DNA"/>
</dbReference>